<evidence type="ECO:0000256" key="1">
    <source>
        <dbReference type="ARBA" id="ARBA00004127"/>
    </source>
</evidence>
<keyword evidence="3" id="KW-1003">Cell membrane</keyword>
<evidence type="ECO:0000256" key="4">
    <source>
        <dbReference type="ARBA" id="ARBA00022692"/>
    </source>
</evidence>
<sequence length="301" mass="31400">MSAASSGHAYYGKAPGPWAGDDIDAGARHGAVVQLLALCPLLAVGDTLAKAIAMSGVILLIHPAAVVLSWGLRRWLDTAARLVAAAFLLAGLTAGAELLLDAGLQELRLSFGLFLPLVAVNLVLLDQVAGFWSTRIGDLPAFAQPPPAAVSAPQATAEISPAIVLEVTPEATRETAPESTSEIADEISLGIALKMALRTAGGMALLLLLGTVRELVGHGSLLHDAHLLGSWASGLGIQVFRIDGLLLATLPPGAFLALGLLLALRNRLHRRRTISAAESTNNGLELRQARNTMHQNGSHHR</sequence>
<feature type="region of interest" description="Disordered" evidence="8">
    <location>
        <begin position="279"/>
        <end position="301"/>
    </location>
</feature>
<keyword evidence="2" id="KW-0813">Transport</keyword>
<evidence type="ECO:0000256" key="6">
    <source>
        <dbReference type="ARBA" id="ARBA00022989"/>
    </source>
</evidence>
<feature type="transmembrane region" description="Helical" evidence="9">
    <location>
        <begin position="51"/>
        <end position="72"/>
    </location>
</feature>
<feature type="transmembrane region" description="Helical" evidence="9">
    <location>
        <begin position="107"/>
        <end position="125"/>
    </location>
</feature>
<dbReference type="InterPro" id="IPR003667">
    <property type="entry name" value="NqrDE/RnfAE"/>
</dbReference>
<proteinExistence type="predicted"/>
<keyword evidence="5" id="KW-1278">Translocase</keyword>
<evidence type="ECO:0000256" key="9">
    <source>
        <dbReference type="SAM" id="Phobius"/>
    </source>
</evidence>
<protein>
    <submittedName>
        <fullName evidence="10">Electron transporter RnfE</fullName>
    </submittedName>
</protein>
<dbReference type="AlphaFoldDB" id="A0A127F797"/>
<feature type="transmembrane region" description="Helical" evidence="9">
    <location>
        <begin position="246"/>
        <end position="264"/>
    </location>
</feature>
<evidence type="ECO:0000256" key="3">
    <source>
        <dbReference type="ARBA" id="ARBA00022519"/>
    </source>
</evidence>
<evidence type="ECO:0000313" key="10">
    <source>
        <dbReference type="EMBL" id="AMN46294.1"/>
    </source>
</evidence>
<dbReference type="STRING" id="465721.ACG33_04065"/>
<dbReference type="PANTHER" id="PTHR30586:SF0">
    <property type="entry name" value="ION-TRANSLOCATING OXIDOREDUCTASE COMPLEX SUBUNIT E"/>
    <property type="match status" value="1"/>
</dbReference>
<keyword evidence="4 9" id="KW-0812">Transmembrane</keyword>
<keyword evidence="6 9" id="KW-1133">Transmembrane helix</keyword>
<evidence type="ECO:0000256" key="7">
    <source>
        <dbReference type="ARBA" id="ARBA00023136"/>
    </source>
</evidence>
<dbReference type="Pfam" id="PF02508">
    <property type="entry name" value="Rnf-Nqr"/>
    <property type="match status" value="1"/>
</dbReference>
<keyword evidence="7 9" id="KW-0472">Membrane</keyword>
<dbReference type="GO" id="GO:0012505">
    <property type="term" value="C:endomembrane system"/>
    <property type="evidence" value="ECO:0007669"/>
    <property type="project" value="UniProtKB-SubCell"/>
</dbReference>
<reference evidence="10 11" key="1">
    <citation type="submission" date="2015-06" db="EMBL/GenBank/DDBJ databases">
        <title>A Comprehensive Approach to Explore the Metabolic and Phylogenetic Diversity of Bacterial Steroid Degradation in the Environment: Testosterone as an Example.</title>
        <authorList>
            <person name="Yang F.-C."/>
            <person name="Chen Y.-L."/>
            <person name="Yu C.-P."/>
            <person name="Tang S.-L."/>
            <person name="Wang P.-H."/>
            <person name="Ismail W."/>
            <person name="Wang C.-H."/>
            <person name="Yang C.-Y."/>
            <person name="Chiang Y.-R."/>
        </authorList>
    </citation>
    <scope>NUCLEOTIDE SEQUENCE [LARGE SCALE GENOMIC DNA]</scope>
    <source>
        <strain evidence="10 11">DSM 18526</strain>
    </source>
</reference>
<dbReference type="KEGG" id="sdf:ACG33_04065"/>
<evidence type="ECO:0000256" key="8">
    <source>
        <dbReference type="SAM" id="MobiDB-lite"/>
    </source>
</evidence>
<dbReference type="RefSeq" id="WP_066918935.1">
    <property type="nucleotide sequence ID" value="NZ_CP011971.1"/>
</dbReference>
<accession>A0A127F797</accession>
<evidence type="ECO:0000256" key="5">
    <source>
        <dbReference type="ARBA" id="ARBA00022967"/>
    </source>
</evidence>
<gene>
    <name evidence="10" type="ORF">ACG33_04065</name>
</gene>
<evidence type="ECO:0000256" key="2">
    <source>
        <dbReference type="ARBA" id="ARBA00022448"/>
    </source>
</evidence>
<organism evidence="10 11">
    <name type="scientific">Steroidobacter denitrificans</name>
    <dbReference type="NCBI Taxonomy" id="465721"/>
    <lineage>
        <taxon>Bacteria</taxon>
        <taxon>Pseudomonadati</taxon>
        <taxon>Pseudomonadota</taxon>
        <taxon>Gammaproteobacteria</taxon>
        <taxon>Steroidobacterales</taxon>
        <taxon>Steroidobacteraceae</taxon>
        <taxon>Steroidobacter</taxon>
    </lineage>
</organism>
<comment type="subcellular location">
    <subcellularLocation>
        <location evidence="1">Endomembrane system</location>
        <topology evidence="1">Multi-pass membrane protein</topology>
    </subcellularLocation>
</comment>
<keyword evidence="11" id="KW-1185">Reference proteome</keyword>
<dbReference type="Proteomes" id="UP000070250">
    <property type="component" value="Chromosome"/>
</dbReference>
<evidence type="ECO:0000313" key="11">
    <source>
        <dbReference type="Proteomes" id="UP000070250"/>
    </source>
</evidence>
<keyword evidence="3" id="KW-0997">Cell inner membrane</keyword>
<dbReference type="GO" id="GO:0005886">
    <property type="term" value="C:plasma membrane"/>
    <property type="evidence" value="ECO:0007669"/>
    <property type="project" value="TreeGrafter"/>
</dbReference>
<dbReference type="EMBL" id="CP011971">
    <property type="protein sequence ID" value="AMN46294.1"/>
    <property type="molecule type" value="Genomic_DNA"/>
</dbReference>
<dbReference type="PANTHER" id="PTHR30586">
    <property type="entry name" value="ELECTRON TRANSPORT COMPLEX PROTEIN RNFE"/>
    <property type="match status" value="1"/>
</dbReference>
<feature type="transmembrane region" description="Helical" evidence="9">
    <location>
        <begin position="78"/>
        <end position="100"/>
    </location>
</feature>
<name>A0A127F797_STEDE</name>